<dbReference type="InterPro" id="IPR045063">
    <property type="entry name" value="Dynamin_N"/>
</dbReference>
<dbReference type="EMBL" id="CM018032">
    <property type="protein sequence ID" value="KAA8547408.1"/>
    <property type="molecule type" value="Genomic_DNA"/>
</dbReference>
<keyword evidence="3" id="KW-1185">Reference proteome</keyword>
<dbReference type="Pfam" id="PF00350">
    <property type="entry name" value="Dynamin_N"/>
    <property type="match status" value="1"/>
</dbReference>
<dbReference type="Gene3D" id="3.40.50.300">
    <property type="entry name" value="P-loop containing nucleotide triphosphate hydrolases"/>
    <property type="match status" value="1"/>
</dbReference>
<accession>A0A5J5BX08</accession>
<feature type="domain" description="Dynamin N-terminal" evidence="1">
    <location>
        <begin position="108"/>
        <end position="130"/>
    </location>
</feature>
<dbReference type="InterPro" id="IPR027417">
    <property type="entry name" value="P-loop_NTPase"/>
</dbReference>
<reference evidence="2 3" key="1">
    <citation type="submission" date="2019-09" db="EMBL/GenBank/DDBJ databases">
        <title>A chromosome-level genome assembly of the Chinese tupelo Nyssa sinensis.</title>
        <authorList>
            <person name="Yang X."/>
            <person name="Kang M."/>
            <person name="Yang Y."/>
            <person name="Xiong H."/>
            <person name="Wang M."/>
            <person name="Zhang Z."/>
            <person name="Wang Z."/>
            <person name="Wu H."/>
            <person name="Ma T."/>
            <person name="Liu J."/>
            <person name="Xi Z."/>
        </authorList>
    </citation>
    <scope>NUCLEOTIDE SEQUENCE [LARGE SCALE GENOMIC DNA]</scope>
    <source>
        <strain evidence="2">J267</strain>
        <tissue evidence="2">Leaf</tissue>
    </source>
</reference>
<dbReference type="Proteomes" id="UP000325577">
    <property type="component" value="Linkage Group LG1"/>
</dbReference>
<name>A0A5J5BX08_9ASTE</name>
<gene>
    <name evidence="2" type="ORF">F0562_003728</name>
</gene>
<dbReference type="SUPFAM" id="SSF52540">
    <property type="entry name" value="P-loop containing nucleoside triphosphate hydrolases"/>
    <property type="match status" value="1"/>
</dbReference>
<protein>
    <recommendedName>
        <fullName evidence="1">Dynamin N-terminal domain-containing protein</fullName>
    </recommendedName>
</protein>
<evidence type="ECO:0000259" key="1">
    <source>
        <dbReference type="Pfam" id="PF00350"/>
    </source>
</evidence>
<dbReference type="AlphaFoldDB" id="A0A5J5BX08"/>
<proteinExistence type="predicted"/>
<evidence type="ECO:0000313" key="2">
    <source>
        <dbReference type="EMBL" id="KAA8547408.1"/>
    </source>
</evidence>
<evidence type="ECO:0000313" key="3">
    <source>
        <dbReference type="Proteomes" id="UP000325577"/>
    </source>
</evidence>
<organism evidence="2 3">
    <name type="scientific">Nyssa sinensis</name>
    <dbReference type="NCBI Taxonomy" id="561372"/>
    <lineage>
        <taxon>Eukaryota</taxon>
        <taxon>Viridiplantae</taxon>
        <taxon>Streptophyta</taxon>
        <taxon>Embryophyta</taxon>
        <taxon>Tracheophyta</taxon>
        <taxon>Spermatophyta</taxon>
        <taxon>Magnoliopsida</taxon>
        <taxon>eudicotyledons</taxon>
        <taxon>Gunneridae</taxon>
        <taxon>Pentapetalae</taxon>
        <taxon>asterids</taxon>
        <taxon>Cornales</taxon>
        <taxon>Nyssaceae</taxon>
        <taxon>Nyssa</taxon>
    </lineage>
</organism>
<dbReference type="OrthoDB" id="5061070at2759"/>
<sequence length="143" mass="16276">MDIPRHGWPESYSLQWRMLLFLRRTTELSWNRRSNEEAAPESPTAELSFRALSPNQALLYRKLREKFLSEQRLFSDPYFRAGGNPLLDAVDKLRYLKVMQEGIQLPTIVVVGDQSSGKSSVLESLAASTFPMAKAFARGCHSL</sequence>